<protein>
    <recommendedName>
        <fullName evidence="3">Alpha helical protein</fullName>
    </recommendedName>
</protein>
<dbReference type="Proteomes" id="UP000634667">
    <property type="component" value="Unassembled WGS sequence"/>
</dbReference>
<sequence>MAEFKQKYQQWLHDLSDTLEHAREHQIQNMLEWAETVKAYLTAGKELSAYESQLFIETLKRQWAEAQDQAPSDPSAITQAKHPSMWTEELWLQLSQITDKTQVEWAELLDDLHHQGVYYQGEYVGMGRYRCSACHESIDYTHPAELLSCFNCRGVQFFRDGLPV</sequence>
<dbReference type="EMBL" id="BMYR01000002">
    <property type="protein sequence ID" value="GGW53739.1"/>
    <property type="molecule type" value="Genomic_DNA"/>
</dbReference>
<reference evidence="2" key="1">
    <citation type="journal article" date="2019" name="Int. J. Syst. Evol. Microbiol.">
        <title>The Global Catalogue of Microorganisms (GCM) 10K type strain sequencing project: providing services to taxonomists for standard genome sequencing and annotation.</title>
        <authorList>
            <consortium name="The Broad Institute Genomics Platform"/>
            <consortium name="The Broad Institute Genome Sequencing Center for Infectious Disease"/>
            <person name="Wu L."/>
            <person name="Ma J."/>
        </authorList>
    </citation>
    <scope>NUCLEOTIDE SEQUENCE [LARGE SCALE GENOMIC DNA]</scope>
    <source>
        <strain evidence="2">KCTC 23723</strain>
    </source>
</reference>
<evidence type="ECO:0008006" key="3">
    <source>
        <dbReference type="Google" id="ProtNLM"/>
    </source>
</evidence>
<dbReference type="RefSeq" id="WP_189480635.1">
    <property type="nucleotide sequence ID" value="NZ_BMYR01000002.1"/>
</dbReference>
<name>A0ABQ2WGL2_9ALTE</name>
<dbReference type="Pfam" id="PF07295">
    <property type="entry name" value="DUF1451"/>
    <property type="match status" value="1"/>
</dbReference>
<organism evidence="1 2">
    <name type="scientific">Alishewanella tabrizica</name>
    <dbReference type="NCBI Taxonomy" id="671278"/>
    <lineage>
        <taxon>Bacteria</taxon>
        <taxon>Pseudomonadati</taxon>
        <taxon>Pseudomonadota</taxon>
        <taxon>Gammaproteobacteria</taxon>
        <taxon>Alteromonadales</taxon>
        <taxon>Alteromonadaceae</taxon>
        <taxon>Alishewanella</taxon>
    </lineage>
</organism>
<dbReference type="InterPro" id="IPR009912">
    <property type="entry name" value="DUF1451"/>
</dbReference>
<comment type="caution">
    <text evidence="1">The sequence shown here is derived from an EMBL/GenBank/DDBJ whole genome shotgun (WGS) entry which is preliminary data.</text>
</comment>
<evidence type="ECO:0000313" key="1">
    <source>
        <dbReference type="EMBL" id="GGW53739.1"/>
    </source>
</evidence>
<accession>A0ABQ2WGL2</accession>
<gene>
    <name evidence="1" type="ORF">GCM10008111_07440</name>
</gene>
<evidence type="ECO:0000313" key="2">
    <source>
        <dbReference type="Proteomes" id="UP000634667"/>
    </source>
</evidence>
<keyword evidence="2" id="KW-1185">Reference proteome</keyword>
<proteinExistence type="predicted"/>